<dbReference type="Gene3D" id="3.40.50.2300">
    <property type="match status" value="1"/>
</dbReference>
<name>A0A6J4K122_9CHLR</name>
<dbReference type="GO" id="GO:0006355">
    <property type="term" value="P:regulation of DNA-templated transcription"/>
    <property type="evidence" value="ECO:0007669"/>
    <property type="project" value="InterPro"/>
</dbReference>
<proteinExistence type="predicted"/>
<evidence type="ECO:0000256" key="3">
    <source>
        <dbReference type="PROSITE-ProRule" id="PRU00169"/>
    </source>
</evidence>
<evidence type="ECO:0000256" key="2">
    <source>
        <dbReference type="ARBA" id="ARBA00023125"/>
    </source>
</evidence>
<dbReference type="InterPro" id="IPR039420">
    <property type="entry name" value="WalR-like"/>
</dbReference>
<dbReference type="InterPro" id="IPR016032">
    <property type="entry name" value="Sig_transdc_resp-reg_C-effctor"/>
</dbReference>
<organism evidence="7">
    <name type="scientific">uncultured Chloroflexota bacterium</name>
    <dbReference type="NCBI Taxonomy" id="166587"/>
    <lineage>
        <taxon>Bacteria</taxon>
        <taxon>Bacillati</taxon>
        <taxon>Chloroflexota</taxon>
        <taxon>environmental samples</taxon>
    </lineage>
</organism>
<dbReference type="CDD" id="cd06170">
    <property type="entry name" value="LuxR_C_like"/>
    <property type="match status" value="1"/>
</dbReference>
<dbReference type="InterPro" id="IPR001789">
    <property type="entry name" value="Sig_transdc_resp-reg_receiver"/>
</dbReference>
<dbReference type="SMART" id="SM00421">
    <property type="entry name" value="HTH_LUXR"/>
    <property type="match status" value="1"/>
</dbReference>
<dbReference type="InterPro" id="IPR011006">
    <property type="entry name" value="CheY-like_superfamily"/>
</dbReference>
<dbReference type="EMBL" id="CADCTC010000254">
    <property type="protein sequence ID" value="CAA9292507.1"/>
    <property type="molecule type" value="Genomic_DNA"/>
</dbReference>
<feature type="region of interest" description="Disordered" evidence="4">
    <location>
        <begin position="1"/>
        <end position="34"/>
    </location>
</feature>
<dbReference type="PRINTS" id="PR00038">
    <property type="entry name" value="HTHLUXR"/>
</dbReference>
<dbReference type="InterPro" id="IPR058245">
    <property type="entry name" value="NreC/VraR/RcsB-like_REC"/>
</dbReference>
<dbReference type="SUPFAM" id="SSF46894">
    <property type="entry name" value="C-terminal effector domain of the bipartite response regulators"/>
    <property type="match status" value="1"/>
</dbReference>
<keyword evidence="1" id="KW-0597">Phosphoprotein</keyword>
<dbReference type="AlphaFoldDB" id="A0A6J4K122"/>
<protein>
    <recommendedName>
        <fullName evidence="8">Two-component transcriptional response regulator, LuxR family</fullName>
    </recommendedName>
</protein>
<dbReference type="PROSITE" id="PS50043">
    <property type="entry name" value="HTH_LUXR_2"/>
    <property type="match status" value="1"/>
</dbReference>
<dbReference type="GO" id="GO:0003677">
    <property type="term" value="F:DNA binding"/>
    <property type="evidence" value="ECO:0007669"/>
    <property type="project" value="UniProtKB-KW"/>
</dbReference>
<accession>A0A6J4K122</accession>
<feature type="domain" description="Response regulatory" evidence="6">
    <location>
        <begin position="36"/>
        <end position="150"/>
    </location>
</feature>
<reference evidence="7" key="1">
    <citation type="submission" date="2020-02" db="EMBL/GenBank/DDBJ databases">
        <authorList>
            <person name="Meier V. D."/>
        </authorList>
    </citation>
    <scope>NUCLEOTIDE SEQUENCE</scope>
    <source>
        <strain evidence="7">AVDCRST_MAG77</strain>
    </source>
</reference>
<feature type="domain" description="HTH luxR-type" evidence="5">
    <location>
        <begin position="184"/>
        <end position="249"/>
    </location>
</feature>
<evidence type="ECO:0000259" key="5">
    <source>
        <dbReference type="PROSITE" id="PS50043"/>
    </source>
</evidence>
<comment type="caution">
    <text evidence="3">Lacks conserved residue(s) required for the propagation of feature annotation.</text>
</comment>
<dbReference type="Pfam" id="PF00196">
    <property type="entry name" value="GerE"/>
    <property type="match status" value="1"/>
</dbReference>
<dbReference type="SUPFAM" id="SSF52172">
    <property type="entry name" value="CheY-like"/>
    <property type="match status" value="1"/>
</dbReference>
<gene>
    <name evidence="7" type="ORF">AVDCRST_MAG77-4857</name>
</gene>
<evidence type="ECO:0000256" key="4">
    <source>
        <dbReference type="SAM" id="MobiDB-lite"/>
    </source>
</evidence>
<dbReference type="PANTHER" id="PTHR43214">
    <property type="entry name" value="TWO-COMPONENT RESPONSE REGULATOR"/>
    <property type="match status" value="1"/>
</dbReference>
<dbReference type="PROSITE" id="PS00622">
    <property type="entry name" value="HTH_LUXR_1"/>
    <property type="match status" value="1"/>
</dbReference>
<evidence type="ECO:0000313" key="7">
    <source>
        <dbReference type="EMBL" id="CAA9292507.1"/>
    </source>
</evidence>
<evidence type="ECO:0008006" key="8">
    <source>
        <dbReference type="Google" id="ProtNLM"/>
    </source>
</evidence>
<dbReference type="InterPro" id="IPR000792">
    <property type="entry name" value="Tscrpt_reg_LuxR_C"/>
</dbReference>
<sequence>MVSQESRAARGAESALPDTTGVAAGNGGSTGSGRTRVVVVDDQRLFRRGAVSVLDRQGGFDIVGPSENDDETLESVTTEQPGVVVLGELSGGWDVFAAALRKRLPETGLVVLLDRITEEDLFYALKAGACACRPRTISPDHLVDAVQHAARGECVIHMSDVTSSGPSRRILAQEGMQPDSPSQEASMACPLSDREMEILAGVAEGCSNKEIGRRCGISDQTVKNHLTAVLRKLNVTDRTEAVVIALRNRWLKLESIKIGRPAA</sequence>
<dbReference type="GO" id="GO:0000160">
    <property type="term" value="P:phosphorelay signal transduction system"/>
    <property type="evidence" value="ECO:0007669"/>
    <property type="project" value="InterPro"/>
</dbReference>
<evidence type="ECO:0000259" key="6">
    <source>
        <dbReference type="PROSITE" id="PS50110"/>
    </source>
</evidence>
<dbReference type="PROSITE" id="PS50110">
    <property type="entry name" value="RESPONSE_REGULATORY"/>
    <property type="match status" value="1"/>
</dbReference>
<evidence type="ECO:0000256" key="1">
    <source>
        <dbReference type="ARBA" id="ARBA00022553"/>
    </source>
</evidence>
<keyword evidence="2" id="KW-0238">DNA-binding</keyword>
<dbReference type="CDD" id="cd17535">
    <property type="entry name" value="REC_NarL-like"/>
    <property type="match status" value="1"/>
</dbReference>